<dbReference type="AlphaFoldDB" id="A0A0G4FPY8"/>
<dbReference type="EMBL" id="CDMZ01000541">
    <property type="protein sequence ID" value="CEM16530.1"/>
    <property type="molecule type" value="Genomic_DNA"/>
</dbReference>
<organism evidence="2">
    <name type="scientific">Chromera velia CCMP2878</name>
    <dbReference type="NCBI Taxonomy" id="1169474"/>
    <lineage>
        <taxon>Eukaryota</taxon>
        <taxon>Sar</taxon>
        <taxon>Alveolata</taxon>
        <taxon>Colpodellida</taxon>
        <taxon>Chromeraceae</taxon>
        <taxon>Chromera</taxon>
    </lineage>
</organism>
<feature type="region of interest" description="Disordered" evidence="1">
    <location>
        <begin position="208"/>
        <end position="296"/>
    </location>
</feature>
<feature type="compositionally biased region" description="Basic and acidic residues" evidence="1">
    <location>
        <begin position="371"/>
        <end position="382"/>
    </location>
</feature>
<feature type="region of interest" description="Disordered" evidence="1">
    <location>
        <begin position="24"/>
        <end position="56"/>
    </location>
</feature>
<name>A0A0G4FPY8_9ALVE</name>
<feature type="region of interest" description="Disordered" evidence="1">
    <location>
        <begin position="362"/>
        <end position="386"/>
    </location>
</feature>
<feature type="compositionally biased region" description="Basic and acidic residues" evidence="1">
    <location>
        <begin position="238"/>
        <end position="247"/>
    </location>
</feature>
<evidence type="ECO:0000256" key="1">
    <source>
        <dbReference type="SAM" id="MobiDB-lite"/>
    </source>
</evidence>
<reference evidence="2" key="1">
    <citation type="submission" date="2014-11" db="EMBL/GenBank/DDBJ databases">
        <authorList>
            <person name="Otto D Thomas"/>
            <person name="Naeem Raeece"/>
        </authorList>
    </citation>
    <scope>NUCLEOTIDE SEQUENCE</scope>
</reference>
<sequence>MVTTTKGTPGITLALERSVAVLNSRPPSPFRMREKGKVGRWSSDKPDPEKEEEKKDLEFRKAGAPLHLVEASAFDSSLKPLEVDVEFPSPENKKAFQIIQKEDKTANLIYFISDANIGDFCNNVNGVQNALQKAREGDRKVKLTLILGNLQLDHRGQQSSQKASEGMSMLESLLFSAFVMKESNQDPSKPHELPEKLHSMFRDFFEEDTPVGPDVRAEKARRVASSADSGGAFMQLKENSEAKKKDGGNTPAVEGEADNTPTDPVDKDAGAEAVTPKATETPAPAGSSTEAPCPPLTGLEAAQKAVEDAPDDAAKQTALGALKTLYSTWFDGLPEDVKSLKASEKTEIDGMVASAFLELHHQEQSPTAPTEEDKQKAEEERKKKAQLKTTENVVKKWKDLAKDLLANEKCKSPFRPLFEEVFRPGRIQMLKDRPAEEREKLYALMPAHVKQAAAESLVQYFFWFLKYRRTKEGSKVSTQMSLIKEAVFTFFQSNPEDPTHALPFDLNDCTLDTFPSCMGLPEALGKSPQLQRFTTKIRNLCKQAADPGAIFFDSLKEQCLFGLSREDASVVNKGLAHMFEKELEISTPKQGERGVRGPDSDPEA</sequence>
<gene>
    <name evidence="2" type="ORF">Cvel_18184</name>
</gene>
<feature type="compositionally biased region" description="Basic and acidic residues" evidence="1">
    <location>
        <begin position="31"/>
        <end position="56"/>
    </location>
</feature>
<proteinExistence type="predicted"/>
<accession>A0A0G4FPY8</accession>
<dbReference type="VEuPathDB" id="CryptoDB:Cvel_18184"/>
<evidence type="ECO:0000313" key="2">
    <source>
        <dbReference type="EMBL" id="CEM16530.1"/>
    </source>
</evidence>
<protein>
    <submittedName>
        <fullName evidence="2">Uncharacterized protein</fullName>
    </submittedName>
</protein>
<feature type="region of interest" description="Disordered" evidence="1">
    <location>
        <begin position="582"/>
        <end position="604"/>
    </location>
</feature>